<dbReference type="InterPro" id="IPR004393">
    <property type="entry name" value="NadC"/>
</dbReference>
<dbReference type="SUPFAM" id="SSF54675">
    <property type="entry name" value="Nicotinate/Quinolinate PRTase N-terminal domain-like"/>
    <property type="match status" value="1"/>
</dbReference>
<dbReference type="AlphaFoldDB" id="A0AA35T6N6"/>
<dbReference type="Pfam" id="PF02749">
    <property type="entry name" value="QRPTase_N"/>
    <property type="match status" value="1"/>
</dbReference>
<dbReference type="PANTHER" id="PTHR32179:SF3">
    <property type="entry name" value="NICOTINATE-NUCLEOTIDE PYROPHOSPHORYLASE [CARBOXYLATING]"/>
    <property type="match status" value="1"/>
</dbReference>
<accession>A0AA35T6N6</accession>
<dbReference type="CDD" id="cd01572">
    <property type="entry name" value="QPRTase"/>
    <property type="match status" value="1"/>
</dbReference>
<evidence type="ECO:0000256" key="8">
    <source>
        <dbReference type="ARBA" id="ARBA00022676"/>
    </source>
</evidence>
<evidence type="ECO:0000313" key="14">
    <source>
        <dbReference type="EMBL" id="CAI8042740.1"/>
    </source>
</evidence>
<dbReference type="InterPro" id="IPR022412">
    <property type="entry name" value="Quinolinate_PRibosylTrfase_N"/>
</dbReference>
<dbReference type="FunFam" id="3.90.1170.20:FF:000001">
    <property type="entry name" value="Nicotinate-nucleotide diphosphorylase (Carboxylating)"/>
    <property type="match status" value="1"/>
</dbReference>
<evidence type="ECO:0000256" key="5">
    <source>
        <dbReference type="ARBA" id="ARBA00011944"/>
    </source>
</evidence>
<gene>
    <name evidence="14" type="ORF">GBAR_LOCUS23691</name>
</gene>
<evidence type="ECO:0000256" key="3">
    <source>
        <dbReference type="ARBA" id="ARBA00009400"/>
    </source>
</evidence>
<keyword evidence="15" id="KW-1185">Reference proteome</keyword>
<comment type="caution">
    <text evidence="14">The sequence shown here is derived from an EMBL/GenBank/DDBJ whole genome shotgun (WGS) entry which is preliminary data.</text>
</comment>
<evidence type="ECO:0000256" key="11">
    <source>
        <dbReference type="PIRNR" id="PIRNR006250"/>
    </source>
</evidence>
<name>A0AA35T6N6_GEOBA</name>
<dbReference type="SUPFAM" id="SSF51690">
    <property type="entry name" value="Nicotinate/Quinolinate PRTase C-terminal domain-like"/>
    <property type="match status" value="1"/>
</dbReference>
<dbReference type="FunFam" id="3.20.20.70:FF:000030">
    <property type="entry name" value="Nicotinate-nucleotide pyrophosphorylase, carboxylating"/>
    <property type="match status" value="1"/>
</dbReference>
<dbReference type="Pfam" id="PF01729">
    <property type="entry name" value="QRPTase_C"/>
    <property type="match status" value="1"/>
</dbReference>
<keyword evidence="9 11" id="KW-0808">Transferase</keyword>
<comment type="catalytic activity">
    <reaction evidence="10 11">
        <text>nicotinate beta-D-ribonucleotide + CO2 + diphosphate = quinolinate + 5-phospho-alpha-D-ribose 1-diphosphate + 2 H(+)</text>
        <dbReference type="Rhea" id="RHEA:12733"/>
        <dbReference type="ChEBI" id="CHEBI:15378"/>
        <dbReference type="ChEBI" id="CHEBI:16526"/>
        <dbReference type="ChEBI" id="CHEBI:29959"/>
        <dbReference type="ChEBI" id="CHEBI:33019"/>
        <dbReference type="ChEBI" id="CHEBI:57502"/>
        <dbReference type="ChEBI" id="CHEBI:58017"/>
        <dbReference type="EC" id="2.4.2.19"/>
    </reaction>
</comment>
<dbReference type="EC" id="2.4.2.19" evidence="5 11"/>
<evidence type="ECO:0000256" key="7">
    <source>
        <dbReference type="ARBA" id="ARBA00022642"/>
    </source>
</evidence>
<evidence type="ECO:0000256" key="2">
    <source>
        <dbReference type="ARBA" id="ARBA00004893"/>
    </source>
</evidence>
<dbReference type="Proteomes" id="UP001174909">
    <property type="component" value="Unassembled WGS sequence"/>
</dbReference>
<dbReference type="InterPro" id="IPR027277">
    <property type="entry name" value="NadC/ModD"/>
</dbReference>
<comment type="similarity">
    <text evidence="3 11">Belongs to the NadC/ModD family.</text>
</comment>
<protein>
    <recommendedName>
        <fullName evidence="6 11">Nicotinate-nucleotide pyrophosphorylase [carboxylating]</fullName>
        <ecNumber evidence="5 11">2.4.2.19</ecNumber>
    </recommendedName>
    <alternativeName>
        <fullName evidence="11">Quinolinate phosphoribosyltransferase [decarboxylating]</fullName>
    </alternativeName>
</protein>
<sequence length="272" mass="28731">MSYNPRGDLERFLAEDIGSGDITSDLLSPGTMSARIVAKEAGVLAGIGFAAQIFEIGGASASATWGDGDAIESDDVVLEVAGTARAILSSERTALNLLSRMSGIATQTRALTERIRGSGAEIFATRKTAPGLRYFDKTAVEIGGGRRHRMALDEMVMIKDNHLAAGAVLEEVIPLAKKRHHRIEVEVESTADAITAAECGANIIMLDNFTPEQVAAALRALEDGGLRGRVKVEASGRINEENVALYARTGVDMISSGAITSSVRGIDFSLEV</sequence>
<dbReference type="PIRSF" id="PIRSF006250">
    <property type="entry name" value="NadC_ModD"/>
    <property type="match status" value="1"/>
</dbReference>
<evidence type="ECO:0000256" key="10">
    <source>
        <dbReference type="ARBA" id="ARBA00047445"/>
    </source>
</evidence>
<evidence type="ECO:0000259" key="13">
    <source>
        <dbReference type="Pfam" id="PF02749"/>
    </source>
</evidence>
<feature type="domain" description="Quinolinate phosphoribosyl transferase C-terminal" evidence="12">
    <location>
        <begin position="104"/>
        <end position="271"/>
    </location>
</feature>
<dbReference type="GO" id="GO:0009435">
    <property type="term" value="P:NAD+ biosynthetic process"/>
    <property type="evidence" value="ECO:0007669"/>
    <property type="project" value="InterPro"/>
</dbReference>
<dbReference type="EMBL" id="CASHTH010003282">
    <property type="protein sequence ID" value="CAI8042740.1"/>
    <property type="molecule type" value="Genomic_DNA"/>
</dbReference>
<dbReference type="InterPro" id="IPR013785">
    <property type="entry name" value="Aldolase_TIM"/>
</dbReference>
<reference evidence="14" key="1">
    <citation type="submission" date="2023-03" db="EMBL/GenBank/DDBJ databases">
        <authorList>
            <person name="Steffen K."/>
            <person name="Cardenas P."/>
        </authorList>
    </citation>
    <scope>NUCLEOTIDE SEQUENCE</scope>
</reference>
<organism evidence="14 15">
    <name type="scientific">Geodia barretti</name>
    <name type="common">Barrett's horny sponge</name>
    <dbReference type="NCBI Taxonomy" id="519541"/>
    <lineage>
        <taxon>Eukaryota</taxon>
        <taxon>Metazoa</taxon>
        <taxon>Porifera</taxon>
        <taxon>Demospongiae</taxon>
        <taxon>Heteroscleromorpha</taxon>
        <taxon>Tetractinellida</taxon>
        <taxon>Astrophorina</taxon>
        <taxon>Geodiidae</taxon>
        <taxon>Geodia</taxon>
    </lineage>
</organism>
<dbReference type="InterPro" id="IPR002638">
    <property type="entry name" value="Quinolinate_PRibosylTrfase_C"/>
</dbReference>
<comment type="function">
    <text evidence="1 11">Involved in the catabolism of quinolinic acid (QA).</text>
</comment>
<dbReference type="InterPro" id="IPR036068">
    <property type="entry name" value="Nicotinate_pribotase-like_C"/>
</dbReference>
<keyword evidence="8 11" id="KW-0328">Glycosyltransferase</keyword>
<dbReference type="GO" id="GO:0034213">
    <property type="term" value="P:quinolinate catabolic process"/>
    <property type="evidence" value="ECO:0007669"/>
    <property type="project" value="TreeGrafter"/>
</dbReference>
<dbReference type="NCBIfam" id="TIGR00078">
    <property type="entry name" value="nadC"/>
    <property type="match status" value="1"/>
</dbReference>
<dbReference type="GO" id="GO:0005737">
    <property type="term" value="C:cytoplasm"/>
    <property type="evidence" value="ECO:0007669"/>
    <property type="project" value="TreeGrafter"/>
</dbReference>
<dbReference type="PANTHER" id="PTHR32179">
    <property type="entry name" value="NICOTINATE-NUCLEOTIDE PYROPHOSPHORYLASE [CARBOXYLATING]"/>
    <property type="match status" value="1"/>
</dbReference>
<evidence type="ECO:0000259" key="12">
    <source>
        <dbReference type="Pfam" id="PF01729"/>
    </source>
</evidence>
<evidence type="ECO:0000313" key="15">
    <source>
        <dbReference type="Proteomes" id="UP001174909"/>
    </source>
</evidence>
<dbReference type="Gene3D" id="3.20.20.70">
    <property type="entry name" value="Aldolase class I"/>
    <property type="match status" value="1"/>
</dbReference>
<evidence type="ECO:0000256" key="1">
    <source>
        <dbReference type="ARBA" id="ARBA00003237"/>
    </source>
</evidence>
<dbReference type="GO" id="GO:0004514">
    <property type="term" value="F:nicotinate-nucleotide diphosphorylase (carboxylating) activity"/>
    <property type="evidence" value="ECO:0007669"/>
    <property type="project" value="UniProtKB-EC"/>
</dbReference>
<keyword evidence="7 11" id="KW-0662">Pyridine nucleotide biosynthesis</keyword>
<evidence type="ECO:0000256" key="6">
    <source>
        <dbReference type="ARBA" id="ARBA00020990"/>
    </source>
</evidence>
<dbReference type="Gene3D" id="3.90.1170.20">
    <property type="entry name" value="Quinolinate phosphoribosyl transferase, N-terminal domain"/>
    <property type="match status" value="1"/>
</dbReference>
<evidence type="ECO:0000256" key="9">
    <source>
        <dbReference type="ARBA" id="ARBA00022679"/>
    </source>
</evidence>
<dbReference type="InterPro" id="IPR037128">
    <property type="entry name" value="Quinolinate_PRibosylTase_N_sf"/>
</dbReference>
<comment type="pathway">
    <text evidence="2 11">Cofactor biosynthesis; NAD(+) biosynthesis; nicotinate D-ribonucleotide from quinolinate: step 1/1.</text>
</comment>
<feature type="domain" description="Quinolinate phosphoribosyl transferase N-terminal" evidence="13">
    <location>
        <begin position="21"/>
        <end position="102"/>
    </location>
</feature>
<evidence type="ECO:0000256" key="4">
    <source>
        <dbReference type="ARBA" id="ARBA00011218"/>
    </source>
</evidence>
<comment type="subunit">
    <text evidence="4 11">Hexamer formed by 3 homodimers.</text>
</comment>
<proteinExistence type="inferred from homology"/>